<feature type="repeat" description="WD" evidence="3">
    <location>
        <begin position="598"/>
        <end position="639"/>
    </location>
</feature>
<reference evidence="6" key="2">
    <citation type="submission" date="2021-08" db="EMBL/GenBank/DDBJ databases">
        <authorList>
            <person name="Gostincar C."/>
            <person name="Sun X."/>
            <person name="Song Z."/>
            <person name="Gunde-Cimerman N."/>
        </authorList>
    </citation>
    <scope>NUCLEOTIDE SEQUENCE</scope>
    <source>
        <strain evidence="6">EXF-8016</strain>
        <strain evidence="5">EXF-9911</strain>
    </source>
</reference>
<dbReference type="EMBL" id="JAHFYH010000169">
    <property type="protein sequence ID" value="KAH0210441.1"/>
    <property type="molecule type" value="Genomic_DNA"/>
</dbReference>
<protein>
    <submittedName>
        <fullName evidence="6">WD40 repeat-like protein</fullName>
    </submittedName>
</protein>
<dbReference type="Gene3D" id="3.40.50.300">
    <property type="entry name" value="P-loop containing nucleotide triphosphate hydrolases"/>
    <property type="match status" value="1"/>
</dbReference>
<dbReference type="CDD" id="cd00200">
    <property type="entry name" value="WD40"/>
    <property type="match status" value="1"/>
</dbReference>
<gene>
    <name evidence="5" type="ORF">KCU76_g11167</name>
    <name evidence="6" type="ORF">KCV03_g10048</name>
</gene>
<dbReference type="GO" id="GO:0017070">
    <property type="term" value="F:U6 snRNA binding"/>
    <property type="evidence" value="ECO:0007669"/>
    <property type="project" value="TreeGrafter"/>
</dbReference>
<feature type="repeat" description="WD" evidence="3">
    <location>
        <begin position="524"/>
        <end position="555"/>
    </location>
</feature>
<dbReference type="AlphaFoldDB" id="A0A9P8G6R4"/>
<dbReference type="GO" id="GO:0000398">
    <property type="term" value="P:mRNA splicing, via spliceosome"/>
    <property type="evidence" value="ECO:0007669"/>
    <property type="project" value="TreeGrafter"/>
</dbReference>
<dbReference type="Proteomes" id="UP000779574">
    <property type="component" value="Unassembled WGS sequence"/>
</dbReference>
<dbReference type="PROSITE" id="PS00678">
    <property type="entry name" value="WD_REPEATS_1"/>
    <property type="match status" value="6"/>
</dbReference>
<feature type="domain" description="NACHT" evidence="4">
    <location>
        <begin position="70"/>
        <end position="219"/>
    </location>
</feature>
<dbReference type="SUPFAM" id="SSF50969">
    <property type="entry name" value="YVTN repeat-like/Quinoprotein amine dehydrogenase"/>
    <property type="match status" value="1"/>
</dbReference>
<evidence type="ECO:0000313" key="5">
    <source>
        <dbReference type="EMBL" id="KAG9686221.1"/>
    </source>
</evidence>
<feature type="repeat" description="WD" evidence="3">
    <location>
        <begin position="808"/>
        <end position="841"/>
    </location>
</feature>
<sequence length="977" mass="106810">MNGDIYGHYHAGDIHNYGSVPHPLDQLPVAEQAPFNASNRQDDPLCLPNTRMEVLKHIRAWVHDANDKRCIFWLSGMAGTGKSTIARTIARELHDTGHLGASFFFTRGGGDVAHAEKFFASIAKQLALSQPAALKAAVCKAIADKPDIIHKGRQDQWNELIYRPLSRIVSISAPSLIVLVVDALDECTGDKEVEGIISLLAKAKELRNTQVRIFLTSRPEYVVRVAFQHLPDILHRNLILDDISRHIVNNDIRLFFNDRFNVIRTKARGLPANWPSEQDMDVLVHRAGGLFIYAATTCRYILEGLRFARRRLEIILEASSRLGPAEKHLDRIYTAILRQSVDESYDLWEREQLYISFREIVGSIVILFEPLSPTAITVLFGKSDDDVEPALNGLESVLDYRADKQWPVRLLHPSFRDFLLDHERCQDRNFQVNAESTHDLLARQCLDRLLGLKADMCGLNHPGILQSEISHQYVCQHITPELQYACLYWVRHLEKSAGRSAETKIVAFLEEHLLHWLEALSLIVAFSPDGKVVASTSKDKTVRLWDAASGQACSTLEGHMYSVTAVAFSPDGKLVASGSDDATVRLWDAASGQARSTLGSHTSNVTAVAFSSDGKVVASGSYDATVRLWDAASGQARSTLEGHTDSVFAVAFSPDGKLVASGSKDKTVRLWDAASGQARSTLGGHTNWVHTVAFSPDGKLVASASNGDIVRLWDAASGQACSTLEGHTSLVQAFTFSPDGKLVASGSDDATVRLWDAASGQACSTLEGHTDSVVAVAFSPDGKLVASGSDDATVRLWDAASGQACSTLEGHTDSVVAVTFSPDGKLVASASGDETIRIWSICQQCTVEIIQATAHIDRLSFSALSLLRSNLGFYRVSRLESSSSVINLPSGLPLLHISGEWITLHSRGILWLPKEYRGSCSDICNNTLAIGHESGKVTLMSVRLDELADLEVTNSIAQIPRGSVVFQHPSWYCPQAV</sequence>
<dbReference type="PRINTS" id="PR00320">
    <property type="entry name" value="GPROTEINBRPT"/>
</dbReference>
<dbReference type="PANTHER" id="PTHR19846:SF0">
    <property type="entry name" value="PRE-MRNA PROCESSING FACTOR 4"/>
    <property type="match status" value="1"/>
</dbReference>
<evidence type="ECO:0000256" key="3">
    <source>
        <dbReference type="PROSITE-ProRule" id="PRU00221"/>
    </source>
</evidence>
<dbReference type="EMBL" id="JAHFXF010000525">
    <property type="protein sequence ID" value="KAG9686221.1"/>
    <property type="molecule type" value="Genomic_DNA"/>
</dbReference>
<evidence type="ECO:0000256" key="2">
    <source>
        <dbReference type="ARBA" id="ARBA00022737"/>
    </source>
</evidence>
<dbReference type="InterPro" id="IPR020472">
    <property type="entry name" value="WD40_PAC1"/>
</dbReference>
<feature type="repeat" description="WD" evidence="3">
    <location>
        <begin position="556"/>
        <end position="597"/>
    </location>
</feature>
<comment type="caution">
    <text evidence="6">The sequence shown here is derived from an EMBL/GenBank/DDBJ whole genome shotgun (WGS) entry which is preliminary data.</text>
</comment>
<dbReference type="SUPFAM" id="SSF52540">
    <property type="entry name" value="P-loop containing nucleoside triphosphate hydrolases"/>
    <property type="match status" value="1"/>
</dbReference>
<dbReference type="InterPro" id="IPR011044">
    <property type="entry name" value="Quino_amine_DH_bsu"/>
</dbReference>
<evidence type="ECO:0000313" key="7">
    <source>
        <dbReference type="Proteomes" id="UP000767238"/>
    </source>
</evidence>
<dbReference type="InterPro" id="IPR007111">
    <property type="entry name" value="NACHT_NTPase"/>
</dbReference>
<feature type="repeat" description="WD" evidence="3">
    <location>
        <begin position="724"/>
        <end position="765"/>
    </location>
</feature>
<dbReference type="Pfam" id="PF24883">
    <property type="entry name" value="NPHP3_N"/>
    <property type="match status" value="1"/>
</dbReference>
<dbReference type="SMART" id="SM00320">
    <property type="entry name" value="WD40"/>
    <property type="match status" value="8"/>
</dbReference>
<dbReference type="PANTHER" id="PTHR19846">
    <property type="entry name" value="WD40 REPEAT PROTEIN"/>
    <property type="match status" value="1"/>
</dbReference>
<dbReference type="InterPro" id="IPR001680">
    <property type="entry name" value="WD40_rpt"/>
</dbReference>
<keyword evidence="2" id="KW-0677">Repeat</keyword>
<dbReference type="InterPro" id="IPR015943">
    <property type="entry name" value="WD40/YVTN_repeat-like_dom_sf"/>
</dbReference>
<evidence type="ECO:0000313" key="6">
    <source>
        <dbReference type="EMBL" id="KAH0210441.1"/>
    </source>
</evidence>
<evidence type="ECO:0000259" key="4">
    <source>
        <dbReference type="PROSITE" id="PS50837"/>
    </source>
</evidence>
<reference evidence="6" key="1">
    <citation type="journal article" date="2021" name="J Fungi (Basel)">
        <title>Virulence traits and population genomics of the black yeast Aureobasidium melanogenum.</title>
        <authorList>
            <person name="Cernosa A."/>
            <person name="Sun X."/>
            <person name="Gostincar C."/>
            <person name="Fang C."/>
            <person name="Gunde-Cimerman N."/>
            <person name="Song Z."/>
        </authorList>
    </citation>
    <scope>NUCLEOTIDE SEQUENCE</scope>
    <source>
        <strain evidence="6">EXF-8016</strain>
        <strain evidence="5">EXF-9911</strain>
    </source>
</reference>
<feature type="repeat" description="WD" evidence="3">
    <location>
        <begin position="640"/>
        <end position="681"/>
    </location>
</feature>
<keyword evidence="1 3" id="KW-0853">WD repeat</keyword>
<dbReference type="InterPro" id="IPR027417">
    <property type="entry name" value="P-loop_NTPase"/>
</dbReference>
<dbReference type="Pfam" id="PF00400">
    <property type="entry name" value="WD40"/>
    <property type="match status" value="8"/>
</dbReference>
<organism evidence="6 7">
    <name type="scientific">Aureobasidium melanogenum</name>
    <name type="common">Aureobasidium pullulans var. melanogenum</name>
    <dbReference type="NCBI Taxonomy" id="46634"/>
    <lineage>
        <taxon>Eukaryota</taxon>
        <taxon>Fungi</taxon>
        <taxon>Dikarya</taxon>
        <taxon>Ascomycota</taxon>
        <taxon>Pezizomycotina</taxon>
        <taxon>Dothideomycetes</taxon>
        <taxon>Dothideomycetidae</taxon>
        <taxon>Dothideales</taxon>
        <taxon>Saccotheciaceae</taxon>
        <taxon>Aureobasidium</taxon>
    </lineage>
</organism>
<dbReference type="PROSITE" id="PS50082">
    <property type="entry name" value="WD_REPEATS_2"/>
    <property type="match status" value="8"/>
</dbReference>
<name>A0A9P8G6R4_AURME</name>
<feature type="repeat" description="WD" evidence="3">
    <location>
        <begin position="766"/>
        <end position="807"/>
    </location>
</feature>
<feature type="non-terminal residue" evidence="6">
    <location>
        <position position="1"/>
    </location>
</feature>
<dbReference type="PROSITE" id="PS50837">
    <property type="entry name" value="NACHT"/>
    <property type="match status" value="1"/>
</dbReference>
<dbReference type="InterPro" id="IPR019775">
    <property type="entry name" value="WD40_repeat_CS"/>
</dbReference>
<dbReference type="InterPro" id="IPR056884">
    <property type="entry name" value="NPHP3-like_N"/>
</dbReference>
<dbReference type="GO" id="GO:0046540">
    <property type="term" value="C:U4/U6 x U5 tri-snRNP complex"/>
    <property type="evidence" value="ECO:0007669"/>
    <property type="project" value="TreeGrafter"/>
</dbReference>
<dbReference type="PROSITE" id="PS50294">
    <property type="entry name" value="WD_REPEATS_REGION"/>
    <property type="match status" value="8"/>
</dbReference>
<dbReference type="GO" id="GO:0030621">
    <property type="term" value="F:U4 snRNA binding"/>
    <property type="evidence" value="ECO:0007669"/>
    <property type="project" value="TreeGrafter"/>
</dbReference>
<evidence type="ECO:0000256" key="1">
    <source>
        <dbReference type="ARBA" id="ARBA00022574"/>
    </source>
</evidence>
<proteinExistence type="predicted"/>
<feature type="repeat" description="WD" evidence="3">
    <location>
        <begin position="682"/>
        <end position="723"/>
    </location>
</feature>
<dbReference type="Gene3D" id="2.130.10.10">
    <property type="entry name" value="YVTN repeat-like/Quinoprotein amine dehydrogenase"/>
    <property type="match status" value="4"/>
</dbReference>
<accession>A0A9P8G6R4</accession>
<dbReference type="Proteomes" id="UP000767238">
    <property type="component" value="Unassembled WGS sequence"/>
</dbReference>